<dbReference type="GO" id="GO:0003676">
    <property type="term" value="F:nucleic acid binding"/>
    <property type="evidence" value="ECO:0007669"/>
    <property type="project" value="InterPro"/>
</dbReference>
<evidence type="ECO:0000313" key="4">
    <source>
        <dbReference type="Proteomes" id="UP000063308"/>
    </source>
</evidence>
<feature type="region of interest" description="Disordered" evidence="1">
    <location>
        <begin position="614"/>
        <end position="752"/>
    </location>
</feature>
<evidence type="ECO:0000256" key="1">
    <source>
        <dbReference type="SAM" id="MobiDB-lite"/>
    </source>
</evidence>
<dbReference type="InterPro" id="IPR036397">
    <property type="entry name" value="RNaseH_sf"/>
</dbReference>
<proteinExistence type="predicted"/>
<dbReference type="SUPFAM" id="SSF53098">
    <property type="entry name" value="Ribonuclease H-like"/>
    <property type="match status" value="1"/>
</dbReference>
<evidence type="ECO:0000259" key="2">
    <source>
        <dbReference type="PROSITE" id="PS50994"/>
    </source>
</evidence>
<dbReference type="InterPro" id="IPR015378">
    <property type="entry name" value="Transposase-like_Mu_C"/>
</dbReference>
<dbReference type="InterPro" id="IPR012337">
    <property type="entry name" value="RNaseH-like_sf"/>
</dbReference>
<feature type="domain" description="Integrase catalytic" evidence="2">
    <location>
        <begin position="236"/>
        <end position="453"/>
    </location>
</feature>
<accession>A0A0E4BRF7</accession>
<dbReference type="Pfam" id="PF09299">
    <property type="entry name" value="Mu-transpos_C"/>
    <property type="match status" value="1"/>
</dbReference>
<sequence>MISGGRIFYDKEAGSQIVISEVQQLRLALHLRLLDDKKFEKLDPSRRQSLRIDFGTFSPDERRIALARARFVLKLDKVQPPLHRSKKKVIERIIKEVWKTGKIRLKDKPNARQVRTWYRFYVAGGRDVRALVPCHWAKGRRGERYSQWHRDTINRLISEKLVSPTPASFRQVRMAADRELREEAGRRGEKLERNDGTLFERIGGKLVARMLRKRDKFGVMVDTTNWREAQRRARSIQLGPQGECVNNEWEVDHTLLDILVIDEETMQIAGRPWLTAIIDRYSRCIVGFSISFAPPSWASVMDALRVAVMPKDWVYEGFKILGNGQSGIENPWNCHGKPDRLIMDHGRDFKSLSMEETLTALGIEPDHAKPKKPWLKGKIERWFGTLEEQIVHMMPGTVFSKWESRKFYNSEKMAVLTIDEVNWIVAKWVIDIYHQDQHAKIGRSPAQAWEEGLKETVPHREIPKDLLVPLTGLVVPRTLREGGIRYKGLRWDSDELSRVRAYLPDSADVQVRIDPLDISVCYVYDKKREEWVEGQLIEPMQALGKTLNQWVVISRLARRLRDEKKLEREDALARAFEQIDTYVRQRVADRKKGLAPKRFAAFVSSQSAWAKVRPASFDEDHEPPGGHLFDDDDDHAPAKPKRGPFREPKRPWTGSENPEDSPEDKARAAEFEQRADEEAADDIVVSPDVRVEDAPPTAPNADADRADPDETTAAPDVEQPTDGSRADDRDDGEANHDDDDDDDVTPVGFGRD</sequence>
<protein>
    <recommendedName>
        <fullName evidence="2">Integrase catalytic domain-containing protein</fullName>
    </recommendedName>
</protein>
<feature type="compositionally biased region" description="Basic and acidic residues" evidence="1">
    <location>
        <begin position="724"/>
        <end position="735"/>
    </location>
</feature>
<dbReference type="PANTHER" id="PTHR35004:SF6">
    <property type="entry name" value="TRANSPOSASE"/>
    <property type="match status" value="1"/>
</dbReference>
<evidence type="ECO:0000313" key="3">
    <source>
        <dbReference type="EMBL" id="BAR58119.1"/>
    </source>
</evidence>
<gene>
    <name evidence="3" type="ORF">NK6_4960</name>
</gene>
<dbReference type="GO" id="GO:0015074">
    <property type="term" value="P:DNA integration"/>
    <property type="evidence" value="ECO:0007669"/>
    <property type="project" value="InterPro"/>
</dbReference>
<dbReference type="PANTHER" id="PTHR35004">
    <property type="entry name" value="TRANSPOSASE RV3428C-RELATED"/>
    <property type="match status" value="1"/>
</dbReference>
<dbReference type="AlphaFoldDB" id="A0A0E4BRF7"/>
<dbReference type="Gene3D" id="3.30.420.10">
    <property type="entry name" value="Ribonuclease H-like superfamily/Ribonuclease H"/>
    <property type="match status" value="1"/>
</dbReference>
<name>A0A0E4BRF7_9BRAD</name>
<organism evidence="3 4">
    <name type="scientific">Bradyrhizobium diazoefficiens</name>
    <dbReference type="NCBI Taxonomy" id="1355477"/>
    <lineage>
        <taxon>Bacteria</taxon>
        <taxon>Pseudomonadati</taxon>
        <taxon>Pseudomonadota</taxon>
        <taxon>Alphaproteobacteria</taxon>
        <taxon>Hyphomicrobiales</taxon>
        <taxon>Nitrobacteraceae</taxon>
        <taxon>Bradyrhizobium</taxon>
    </lineage>
</organism>
<dbReference type="PROSITE" id="PS50994">
    <property type="entry name" value="INTEGRASE"/>
    <property type="match status" value="1"/>
</dbReference>
<dbReference type="InterPro" id="IPR001584">
    <property type="entry name" value="Integrase_cat-core"/>
</dbReference>
<dbReference type="Proteomes" id="UP000063308">
    <property type="component" value="Chromosome"/>
</dbReference>
<reference evidence="3 4" key="1">
    <citation type="submission" date="2014-11" db="EMBL/GenBank/DDBJ databases">
        <title>Symbiosis island explosion on the genome of extra-slow-growing strains of soybean bradyrhizobia with massive insertion sequences.</title>
        <authorList>
            <person name="Iida T."/>
            <person name="Minamisawa K."/>
        </authorList>
    </citation>
    <scope>NUCLEOTIDE SEQUENCE [LARGE SCALE GENOMIC DNA]</scope>
    <source>
        <strain evidence="3 4">NK6</strain>
    </source>
</reference>
<dbReference type="EMBL" id="AP014685">
    <property type="protein sequence ID" value="BAR58119.1"/>
    <property type="molecule type" value="Genomic_DNA"/>
</dbReference>
<feature type="compositionally biased region" description="Basic and acidic residues" evidence="1">
    <location>
        <begin position="663"/>
        <end position="677"/>
    </location>
</feature>